<dbReference type="EMBL" id="JAELVF020000001">
    <property type="protein sequence ID" value="MBU7598424.1"/>
    <property type="molecule type" value="Genomic_DNA"/>
</dbReference>
<evidence type="ECO:0000256" key="1">
    <source>
        <dbReference type="SAM" id="MobiDB-lite"/>
    </source>
</evidence>
<comment type="caution">
    <text evidence="2">The sequence shown here is derived from an EMBL/GenBank/DDBJ whole genome shotgun (WGS) entry which is preliminary data.</text>
</comment>
<sequence>MSRDTRKNQKNKAQPKTDDAVEENKTNTSTGHGDVSVAGDHQGSSEPAR</sequence>
<dbReference type="RefSeq" id="WP_211042427.1">
    <property type="nucleotide sequence ID" value="NZ_JAELVF020000001.1"/>
</dbReference>
<dbReference type="AlphaFoldDB" id="A0A949JH17"/>
<reference evidence="2" key="1">
    <citation type="submission" date="2021-06" db="EMBL/GenBank/DDBJ databases">
        <title>Sequencing of actinobacteria type strains.</title>
        <authorList>
            <person name="Nguyen G.-S."/>
            <person name="Wentzel A."/>
        </authorList>
    </citation>
    <scope>NUCLEOTIDE SEQUENCE</scope>
    <source>
        <strain evidence="2">P38-E01</strain>
    </source>
</reference>
<name>A0A949JH17_9ACTN</name>
<evidence type="ECO:0000313" key="3">
    <source>
        <dbReference type="Proteomes" id="UP000694501"/>
    </source>
</evidence>
<proteinExistence type="predicted"/>
<accession>A0A949JH17</accession>
<gene>
    <name evidence="2" type="ORF">JGS22_012560</name>
</gene>
<evidence type="ECO:0000313" key="2">
    <source>
        <dbReference type="EMBL" id="MBU7598424.1"/>
    </source>
</evidence>
<organism evidence="2 3">
    <name type="scientific">Streptomyces tardus</name>
    <dbReference type="NCBI Taxonomy" id="2780544"/>
    <lineage>
        <taxon>Bacteria</taxon>
        <taxon>Bacillati</taxon>
        <taxon>Actinomycetota</taxon>
        <taxon>Actinomycetes</taxon>
        <taxon>Kitasatosporales</taxon>
        <taxon>Streptomycetaceae</taxon>
        <taxon>Streptomyces</taxon>
    </lineage>
</organism>
<keyword evidence="3" id="KW-1185">Reference proteome</keyword>
<feature type="compositionally biased region" description="Basic and acidic residues" evidence="1">
    <location>
        <begin position="15"/>
        <end position="25"/>
    </location>
</feature>
<feature type="region of interest" description="Disordered" evidence="1">
    <location>
        <begin position="1"/>
        <end position="49"/>
    </location>
</feature>
<protein>
    <submittedName>
        <fullName evidence="2">Uncharacterized protein</fullName>
    </submittedName>
</protein>
<dbReference type="Proteomes" id="UP000694501">
    <property type="component" value="Unassembled WGS sequence"/>
</dbReference>